<gene>
    <name evidence="1" type="ORF">AVDCRST_MAG17-807</name>
</gene>
<sequence>MRGGESSTLEPLGRVRGALAVGACLAAAALAGCSTVDPYEITCRELITSPDKLRETSFKLAGSDVRAKIRYEDEITQLCADAPEDFRPVQRVKPEE</sequence>
<dbReference type="EMBL" id="CADCVV010000062">
    <property type="protein sequence ID" value="CAA9491551.1"/>
    <property type="molecule type" value="Genomic_DNA"/>
</dbReference>
<dbReference type="AlphaFoldDB" id="A0A6J4SG88"/>
<proteinExistence type="predicted"/>
<accession>A0A6J4SG88</accession>
<dbReference type="PROSITE" id="PS51257">
    <property type="entry name" value="PROKAR_LIPOPROTEIN"/>
    <property type="match status" value="1"/>
</dbReference>
<evidence type="ECO:0008006" key="2">
    <source>
        <dbReference type="Google" id="ProtNLM"/>
    </source>
</evidence>
<organism evidence="1">
    <name type="scientific">uncultured Solirubrobacterales bacterium</name>
    <dbReference type="NCBI Taxonomy" id="768556"/>
    <lineage>
        <taxon>Bacteria</taxon>
        <taxon>Bacillati</taxon>
        <taxon>Actinomycetota</taxon>
        <taxon>Thermoleophilia</taxon>
        <taxon>Solirubrobacterales</taxon>
        <taxon>environmental samples</taxon>
    </lineage>
</organism>
<protein>
    <recommendedName>
        <fullName evidence="2">Lipoprotein</fullName>
    </recommendedName>
</protein>
<reference evidence="1" key="1">
    <citation type="submission" date="2020-02" db="EMBL/GenBank/DDBJ databases">
        <authorList>
            <person name="Meier V. D."/>
        </authorList>
    </citation>
    <scope>NUCLEOTIDE SEQUENCE</scope>
    <source>
        <strain evidence="1">AVDCRST_MAG17</strain>
    </source>
</reference>
<evidence type="ECO:0000313" key="1">
    <source>
        <dbReference type="EMBL" id="CAA9491551.1"/>
    </source>
</evidence>
<name>A0A6J4SG88_9ACTN</name>